<dbReference type="Gene3D" id="3.40.390.10">
    <property type="entry name" value="Collagenase (Catalytic Domain)"/>
    <property type="match status" value="1"/>
</dbReference>
<protein>
    <recommendedName>
        <fullName evidence="13">Peptidase metallopeptidase domain-containing protein</fullName>
    </recommendedName>
</protein>
<dbReference type="InterPro" id="IPR000585">
    <property type="entry name" value="Hemopexin-like_dom"/>
</dbReference>
<comment type="cofactor">
    <cofactor evidence="11">
        <name>Ca(2+)</name>
        <dbReference type="ChEBI" id="CHEBI:29108"/>
    </cofactor>
    <text evidence="11">Can bind about 5 Ca(2+) ions per subunit.</text>
</comment>
<evidence type="ECO:0000313" key="14">
    <source>
        <dbReference type="EMBL" id="KAJ8937960.1"/>
    </source>
</evidence>
<evidence type="ECO:0000256" key="8">
    <source>
        <dbReference type="ARBA" id="ARBA00023145"/>
    </source>
</evidence>
<dbReference type="Proteomes" id="UP001162156">
    <property type="component" value="Unassembled WGS sequence"/>
</dbReference>
<feature type="binding site" evidence="11">
    <location>
        <position position="358"/>
    </location>
    <ligand>
        <name>Ca(2+)</name>
        <dbReference type="ChEBI" id="CHEBI:29108"/>
        <label>5</label>
    </ligand>
</feature>
<comment type="similarity">
    <text evidence="1">Belongs to the peptidase M10A family.</text>
</comment>
<dbReference type="GO" id="GO:0008270">
    <property type="term" value="F:zinc ion binding"/>
    <property type="evidence" value="ECO:0007669"/>
    <property type="project" value="InterPro"/>
</dbReference>
<dbReference type="Pfam" id="PF00413">
    <property type="entry name" value="Peptidase_M10"/>
    <property type="match status" value="1"/>
</dbReference>
<feature type="repeat" description="Hemopexin" evidence="12">
    <location>
        <begin position="448"/>
        <end position="495"/>
    </location>
</feature>
<dbReference type="GO" id="GO:0005615">
    <property type="term" value="C:extracellular space"/>
    <property type="evidence" value="ECO:0007669"/>
    <property type="project" value="TreeGrafter"/>
</dbReference>
<feature type="binding site" evidence="11">
    <location>
        <position position="407"/>
    </location>
    <ligand>
        <name>Ca(2+)</name>
        <dbReference type="ChEBI" id="CHEBI:29108"/>
        <label>5</label>
    </ligand>
</feature>
<feature type="binding site" evidence="11">
    <location>
        <position position="405"/>
    </location>
    <ligand>
        <name>Ca(2+)</name>
        <dbReference type="ChEBI" id="CHEBI:29108"/>
        <label>4</label>
    </ligand>
</feature>
<feature type="binding site" evidence="11">
    <location>
        <position position="210"/>
    </location>
    <ligand>
        <name>Ca(2+)</name>
        <dbReference type="ChEBI" id="CHEBI:29108"/>
        <label>3</label>
    </ligand>
</feature>
<dbReference type="SUPFAM" id="SSF55486">
    <property type="entry name" value="Metalloproteases ('zincins'), catalytic domain"/>
    <property type="match status" value="1"/>
</dbReference>
<evidence type="ECO:0000256" key="6">
    <source>
        <dbReference type="ARBA" id="ARBA00022833"/>
    </source>
</evidence>
<dbReference type="InterPro" id="IPR036365">
    <property type="entry name" value="PGBD-like_sf"/>
</dbReference>
<feature type="repeat" description="Hemopexin" evidence="12">
    <location>
        <begin position="496"/>
        <end position="543"/>
    </location>
</feature>
<dbReference type="PIRSF" id="PIRSF001191">
    <property type="entry name" value="Peptidase_M10A_matrix"/>
    <property type="match status" value="1"/>
</dbReference>
<dbReference type="FunFam" id="2.110.10.10:FF:000018">
    <property type="entry name" value="Matrix metallopeptidase 25b"/>
    <property type="match status" value="1"/>
</dbReference>
<dbReference type="GO" id="GO:0031012">
    <property type="term" value="C:extracellular matrix"/>
    <property type="evidence" value="ECO:0007669"/>
    <property type="project" value="InterPro"/>
</dbReference>
<evidence type="ECO:0000256" key="9">
    <source>
        <dbReference type="PIRSR" id="PIRSR001191-1"/>
    </source>
</evidence>
<name>A0AAV8XG59_9CUCU</name>
<keyword evidence="2" id="KW-0645">Protease</keyword>
<feature type="binding site" evidence="11">
    <location>
        <position position="183"/>
    </location>
    <ligand>
        <name>Ca(2+)</name>
        <dbReference type="ChEBI" id="CHEBI:29108"/>
        <label>3</label>
    </ligand>
</feature>
<feature type="binding site" evidence="11">
    <location>
        <position position="356"/>
    </location>
    <ligand>
        <name>Ca(2+)</name>
        <dbReference type="ChEBI" id="CHEBI:29108"/>
        <label>4</label>
    </ligand>
</feature>
<gene>
    <name evidence="14" type="ORF">NQ314_011647</name>
</gene>
<dbReference type="InterPro" id="IPR021190">
    <property type="entry name" value="Pept_M10A"/>
</dbReference>
<evidence type="ECO:0000256" key="10">
    <source>
        <dbReference type="PIRSR" id="PIRSR001191-2"/>
    </source>
</evidence>
<feature type="binding site" evidence="11">
    <location>
        <position position="210"/>
    </location>
    <ligand>
        <name>Ca(2+)</name>
        <dbReference type="ChEBI" id="CHEBI:29108"/>
        <label>1</label>
    </ligand>
</feature>
<feature type="binding site" evidence="11">
    <location>
        <position position="177"/>
    </location>
    <ligand>
        <name>Zn(2+)</name>
        <dbReference type="ChEBI" id="CHEBI:29105"/>
        <label>1</label>
    </ligand>
</feature>
<feature type="binding site" evidence="11">
    <location>
        <position position="190"/>
    </location>
    <ligand>
        <name>Zn(2+)</name>
        <dbReference type="ChEBI" id="CHEBI:29105"/>
        <label>1</label>
    </ligand>
</feature>
<dbReference type="PROSITE" id="PS51642">
    <property type="entry name" value="HEMOPEXIN_2"/>
    <property type="match status" value="4"/>
</dbReference>
<keyword evidence="4" id="KW-0677">Repeat</keyword>
<keyword evidence="7" id="KW-0482">Metalloprotease</keyword>
<dbReference type="InterPro" id="IPR018487">
    <property type="entry name" value="Hemopexin-like_repeat"/>
</dbReference>
<evidence type="ECO:0000256" key="2">
    <source>
        <dbReference type="ARBA" id="ARBA00022670"/>
    </source>
</evidence>
<dbReference type="CDD" id="cd00094">
    <property type="entry name" value="HX"/>
    <property type="match status" value="1"/>
</dbReference>
<dbReference type="SMART" id="SM00235">
    <property type="entry name" value="ZnMc"/>
    <property type="match status" value="1"/>
</dbReference>
<dbReference type="SMART" id="SM00120">
    <property type="entry name" value="HX"/>
    <property type="match status" value="4"/>
</dbReference>
<feature type="binding site" evidence="11">
    <location>
        <position position="207"/>
    </location>
    <ligand>
        <name>Ca(2+)</name>
        <dbReference type="ChEBI" id="CHEBI:29108"/>
        <label>3</label>
    </ligand>
</feature>
<dbReference type="InterPro" id="IPR036375">
    <property type="entry name" value="Hemopexin-like_dom_sf"/>
</dbReference>
<feature type="domain" description="Peptidase metallopeptidase" evidence="13">
    <location>
        <begin position="110"/>
        <end position="267"/>
    </location>
</feature>
<keyword evidence="6 10" id="KW-0862">Zinc</keyword>
<reference evidence="14" key="1">
    <citation type="journal article" date="2023" name="Insect Mol. Biol.">
        <title>Genome sequencing provides insights into the evolution of gene families encoding plant cell wall-degrading enzymes in longhorned beetles.</title>
        <authorList>
            <person name="Shin N.R."/>
            <person name="Okamura Y."/>
            <person name="Kirsch R."/>
            <person name="Pauchet Y."/>
        </authorList>
    </citation>
    <scope>NUCLEOTIDE SEQUENCE</scope>
    <source>
        <strain evidence="14">RBIC_L_NR</strain>
    </source>
</reference>
<proteinExistence type="inferred from homology"/>
<evidence type="ECO:0000256" key="5">
    <source>
        <dbReference type="ARBA" id="ARBA00022801"/>
    </source>
</evidence>
<dbReference type="InterPro" id="IPR024079">
    <property type="entry name" value="MetalloPept_cat_dom_sf"/>
</dbReference>
<evidence type="ECO:0000256" key="3">
    <source>
        <dbReference type="ARBA" id="ARBA00022723"/>
    </source>
</evidence>
<dbReference type="SUPFAM" id="SSF47090">
    <property type="entry name" value="PGBD-like"/>
    <property type="match status" value="1"/>
</dbReference>
<evidence type="ECO:0000259" key="13">
    <source>
        <dbReference type="SMART" id="SM00235"/>
    </source>
</evidence>
<dbReference type="GO" id="GO:0030574">
    <property type="term" value="P:collagen catabolic process"/>
    <property type="evidence" value="ECO:0007669"/>
    <property type="project" value="TreeGrafter"/>
</dbReference>
<evidence type="ECO:0000256" key="7">
    <source>
        <dbReference type="ARBA" id="ARBA00023049"/>
    </source>
</evidence>
<dbReference type="InterPro" id="IPR001818">
    <property type="entry name" value="Pept_M10_metallopeptidase"/>
</dbReference>
<keyword evidence="8" id="KW-0865">Zymogen</keyword>
<feature type="binding site" description="in inhibited form" evidence="11">
    <location>
        <position position="79"/>
    </location>
    <ligand>
        <name>Zn(2+)</name>
        <dbReference type="ChEBI" id="CHEBI:29105"/>
        <label>2</label>
        <note>catalytic</note>
    </ligand>
</feature>
<feature type="binding site" evidence="11">
    <location>
        <position position="175"/>
    </location>
    <ligand>
        <name>Zn(2+)</name>
        <dbReference type="ChEBI" id="CHEBI:29105"/>
        <label>1</label>
    </ligand>
</feature>
<dbReference type="PANTHER" id="PTHR10201:SF169">
    <property type="entry name" value="MATRIX METALLOPROTEINASE-16-LIKE PROTEIN"/>
    <property type="match status" value="1"/>
</dbReference>
<keyword evidence="5" id="KW-0378">Hydrolase</keyword>
<sequence>MERNVKFRFDENDVSYNAKGWLDFMKKFGYIEEDDGDSEALYTENGISEIIKSVQKFGAIEETGQIDNATLKLMTSRRCGVPDVIRRKASKKICIRIGRMGKEKYNILVSKHKYDTYNLPILSSIANWSPKLSEHTVVKNIQKALDTWGGYGRLNFHRTPSPDADIIVAFGRGYHGDSFPFDGSGNILAHAFFPYEGSDLGGDIHFDDDENWMDKNENASEDGTDFYAVALHELGHSLVNRMLKEDYNTPSTNFEDHYETTPYTTESSPTIHSTEVWTSSTTTEYSTLSSELDPTTTSIPTSTEFLNTLTTVKTDHVVTYEGDDEYVDDHKKHDKKHNIPKTNSPSLPNICDGYVDAIAALRHELFVFKEGFVWRYKEKGELLPGYPIALTQMFPDLPKSIRKIDAAYERPDGMIIMFTGKVFWVYDGTNFRENSPKPITSYGLPDYLDDIDAVQTWERNKKTYFYKKDRFWRYNETSKTMDSGYPLHMERWRGVPENLNAATTWKDGATYFFKGELFWKFDNDWVIITEQSPLPTAQIWFGCPEEEQRMRRLFS</sequence>
<dbReference type="PANTHER" id="PTHR10201">
    <property type="entry name" value="MATRIX METALLOPROTEINASE"/>
    <property type="match status" value="1"/>
</dbReference>
<dbReference type="InterPro" id="IPR006026">
    <property type="entry name" value="Peptidase_Metallo"/>
</dbReference>
<organism evidence="14 15">
    <name type="scientific">Rhamnusium bicolor</name>
    <dbReference type="NCBI Taxonomy" id="1586634"/>
    <lineage>
        <taxon>Eukaryota</taxon>
        <taxon>Metazoa</taxon>
        <taxon>Ecdysozoa</taxon>
        <taxon>Arthropoda</taxon>
        <taxon>Hexapoda</taxon>
        <taxon>Insecta</taxon>
        <taxon>Pterygota</taxon>
        <taxon>Neoptera</taxon>
        <taxon>Endopterygota</taxon>
        <taxon>Coleoptera</taxon>
        <taxon>Polyphaga</taxon>
        <taxon>Cucujiformia</taxon>
        <taxon>Chrysomeloidea</taxon>
        <taxon>Cerambycidae</taxon>
        <taxon>Lepturinae</taxon>
        <taxon>Rhagiini</taxon>
        <taxon>Rhamnusium</taxon>
    </lineage>
</organism>
<feature type="active site" evidence="9">
    <location>
        <position position="233"/>
    </location>
</feature>
<feature type="binding site" evidence="11">
    <location>
        <position position="182"/>
    </location>
    <ligand>
        <name>Ca(2+)</name>
        <dbReference type="ChEBI" id="CHEBI:29108"/>
        <label>3</label>
    </ligand>
</feature>
<feature type="binding site" evidence="10">
    <location>
        <position position="232"/>
    </location>
    <ligand>
        <name>Zn(2+)</name>
        <dbReference type="ChEBI" id="CHEBI:29105"/>
        <label>2</label>
        <note>catalytic</note>
    </ligand>
</feature>
<evidence type="ECO:0000313" key="15">
    <source>
        <dbReference type="Proteomes" id="UP001162156"/>
    </source>
</evidence>
<dbReference type="SUPFAM" id="SSF50923">
    <property type="entry name" value="Hemopexin-like domain"/>
    <property type="match status" value="1"/>
</dbReference>
<accession>A0AAV8XG59</accession>
<feature type="binding site" evidence="11">
    <location>
        <position position="205"/>
    </location>
    <ligand>
        <name>Zn(2+)</name>
        <dbReference type="ChEBI" id="CHEBI:29105"/>
        <label>1</label>
    </ligand>
</feature>
<dbReference type="EMBL" id="JANEYF010003248">
    <property type="protein sequence ID" value="KAJ8937960.1"/>
    <property type="molecule type" value="Genomic_DNA"/>
</dbReference>
<keyword evidence="15" id="KW-1185">Reference proteome</keyword>
<feature type="binding site" evidence="11">
    <location>
        <position position="201"/>
    </location>
    <ligand>
        <name>Ca(2+)</name>
        <dbReference type="ChEBI" id="CHEBI:29108"/>
        <label>2</label>
    </ligand>
</feature>
<dbReference type="Pfam" id="PF00045">
    <property type="entry name" value="Hemopexin"/>
    <property type="match status" value="4"/>
</dbReference>
<comment type="caution">
    <text evidence="14">The sequence shown here is derived from an EMBL/GenBank/DDBJ whole genome shotgun (WGS) entry which is preliminary data.</text>
</comment>
<evidence type="ECO:0000256" key="1">
    <source>
        <dbReference type="ARBA" id="ARBA00010370"/>
    </source>
</evidence>
<dbReference type="GO" id="GO:0006508">
    <property type="term" value="P:proteolysis"/>
    <property type="evidence" value="ECO:0007669"/>
    <property type="project" value="UniProtKB-KW"/>
</dbReference>
<feature type="binding site" evidence="10">
    <location>
        <position position="236"/>
    </location>
    <ligand>
        <name>Zn(2+)</name>
        <dbReference type="ChEBI" id="CHEBI:29105"/>
        <label>2</label>
        <note>catalytic</note>
    </ligand>
</feature>
<feature type="repeat" description="Hemopexin" evidence="12">
    <location>
        <begin position="401"/>
        <end position="446"/>
    </location>
</feature>
<evidence type="ECO:0000256" key="12">
    <source>
        <dbReference type="PROSITE-ProRule" id="PRU01011"/>
    </source>
</evidence>
<keyword evidence="11" id="KW-0106">Calcium</keyword>
<feature type="binding site" evidence="11">
    <location>
        <position position="208"/>
    </location>
    <ligand>
        <name>Ca(2+)</name>
        <dbReference type="ChEBI" id="CHEBI:29108"/>
        <label>1</label>
    </ligand>
</feature>
<feature type="binding site" evidence="11">
    <location>
        <position position="203"/>
    </location>
    <ligand>
        <name>Ca(2+)</name>
        <dbReference type="ChEBI" id="CHEBI:29108"/>
        <label>2</label>
    </ligand>
</feature>
<feature type="repeat" description="Hemopexin" evidence="12">
    <location>
        <begin position="348"/>
        <end position="397"/>
    </location>
</feature>
<feature type="binding site" evidence="11">
    <location>
        <position position="165"/>
    </location>
    <ligand>
        <name>Ca(2+)</name>
        <dbReference type="ChEBI" id="CHEBI:29108"/>
        <label>2</label>
    </ligand>
</feature>
<dbReference type="GO" id="GO:0004222">
    <property type="term" value="F:metalloendopeptidase activity"/>
    <property type="evidence" value="ECO:0007669"/>
    <property type="project" value="InterPro"/>
</dbReference>
<dbReference type="Gene3D" id="2.110.10.10">
    <property type="entry name" value="Hemopexin-like domain"/>
    <property type="match status" value="1"/>
</dbReference>
<evidence type="ECO:0000256" key="11">
    <source>
        <dbReference type="PIRSR" id="PIRSR621190-2"/>
    </source>
</evidence>
<keyword evidence="3 10" id="KW-0479">Metal-binding</keyword>
<evidence type="ECO:0000256" key="4">
    <source>
        <dbReference type="ARBA" id="ARBA00022737"/>
    </source>
</evidence>
<dbReference type="PRINTS" id="PR00138">
    <property type="entry name" value="MATRIXIN"/>
</dbReference>
<comment type="cofactor">
    <cofactor evidence="11">
        <name>Zn(2+)</name>
        <dbReference type="ChEBI" id="CHEBI:29105"/>
    </cofactor>
    <text evidence="11">Binds 2 Zn(2+) ions per subunit.</text>
</comment>
<dbReference type="GO" id="GO:0030198">
    <property type="term" value="P:extracellular matrix organization"/>
    <property type="evidence" value="ECO:0007669"/>
    <property type="project" value="TreeGrafter"/>
</dbReference>
<dbReference type="AlphaFoldDB" id="A0AAV8XG59"/>